<evidence type="ECO:0000256" key="2">
    <source>
        <dbReference type="ARBA" id="ARBA00022692"/>
    </source>
</evidence>
<keyword evidence="2 7" id="KW-0812">Transmembrane</keyword>
<dbReference type="GO" id="GO:0043953">
    <property type="term" value="P:protein transport by the Tat complex"/>
    <property type="evidence" value="ECO:0007669"/>
    <property type="project" value="UniProtKB-UniRule"/>
</dbReference>
<keyword evidence="4 7" id="KW-1133">Transmembrane helix</keyword>
<comment type="subcellular location">
    <subcellularLocation>
        <location evidence="7">Cell membrane</location>
        <topology evidence="7">Multi-pass membrane protein</topology>
    </subcellularLocation>
    <subcellularLocation>
        <location evidence="1">Membrane</location>
        <topology evidence="1">Multi-pass membrane protein</topology>
    </subcellularLocation>
</comment>
<feature type="transmembrane region" description="Helical" evidence="7">
    <location>
        <begin position="170"/>
        <end position="193"/>
    </location>
</feature>
<evidence type="ECO:0000313" key="8">
    <source>
        <dbReference type="EMBL" id="SFA85416.1"/>
    </source>
</evidence>
<dbReference type="STRING" id="988821.SAMN05421867_102302"/>
<protein>
    <recommendedName>
        <fullName evidence="7">Sec-independent protein translocase protein TatC</fullName>
    </recommendedName>
</protein>
<organism evidence="8 9">
    <name type="scientific">Cellulomonas marina</name>
    <dbReference type="NCBI Taxonomy" id="988821"/>
    <lineage>
        <taxon>Bacteria</taxon>
        <taxon>Bacillati</taxon>
        <taxon>Actinomycetota</taxon>
        <taxon>Actinomycetes</taxon>
        <taxon>Micrococcales</taxon>
        <taxon>Cellulomonadaceae</taxon>
        <taxon>Cellulomonas</taxon>
    </lineage>
</organism>
<evidence type="ECO:0000256" key="3">
    <source>
        <dbReference type="ARBA" id="ARBA00022927"/>
    </source>
</evidence>
<feature type="transmembrane region" description="Helical" evidence="7">
    <location>
        <begin position="31"/>
        <end position="49"/>
    </location>
</feature>
<dbReference type="EMBL" id="FOKA01000002">
    <property type="protein sequence ID" value="SFA85416.1"/>
    <property type="molecule type" value="Genomic_DNA"/>
</dbReference>
<dbReference type="Proteomes" id="UP000199012">
    <property type="component" value="Unassembled WGS sequence"/>
</dbReference>
<dbReference type="Pfam" id="PF00902">
    <property type="entry name" value="TatC"/>
    <property type="match status" value="1"/>
</dbReference>
<reference evidence="8 9" key="1">
    <citation type="submission" date="2016-10" db="EMBL/GenBank/DDBJ databases">
        <authorList>
            <person name="de Groot N.N."/>
        </authorList>
    </citation>
    <scope>NUCLEOTIDE SEQUENCE [LARGE SCALE GENOMIC DNA]</scope>
    <source>
        <strain evidence="8 9">CGMCC 4.6945</strain>
    </source>
</reference>
<evidence type="ECO:0000256" key="6">
    <source>
        <dbReference type="ARBA" id="ARBA00023136"/>
    </source>
</evidence>
<keyword evidence="6 7" id="KW-0472">Membrane</keyword>
<evidence type="ECO:0000313" key="9">
    <source>
        <dbReference type="Proteomes" id="UP000199012"/>
    </source>
</evidence>
<dbReference type="NCBIfam" id="TIGR00945">
    <property type="entry name" value="tatC"/>
    <property type="match status" value="1"/>
</dbReference>
<sequence>MALRRARASVPASDDGRMPLRAHLRELRRRVVLAALGLVVGAVVGWFLYEPVIQLLSAPLNQAAEARGGLVILNYAGVATSVDVAVKVSLFLGVLLSSPWWIYQLWAFVTPGLTRTEKRYAIGFVAAAVPLFLAGAATAAWALPNAVRILTDFTPDGAGNVIDAQLYLSFVMRLILAFGLAFLLPVVLTGLNLANLLQGRSMLKGWRWAIMLAFTFSAVMTPTPDAITMIVLALPICGLYFAAVGLALLHDRRVDRRRLAEGLPRLDGTVPDEVPAGR</sequence>
<dbReference type="GO" id="GO:0009977">
    <property type="term" value="F:proton motive force dependent protein transmembrane transporter activity"/>
    <property type="evidence" value="ECO:0007669"/>
    <property type="project" value="TreeGrafter"/>
</dbReference>
<feature type="transmembrane region" description="Helical" evidence="7">
    <location>
        <begin position="227"/>
        <end position="249"/>
    </location>
</feature>
<gene>
    <name evidence="7" type="primary">tatC</name>
    <name evidence="8" type="ORF">SAMN05421867_102302</name>
</gene>
<evidence type="ECO:0000256" key="5">
    <source>
        <dbReference type="ARBA" id="ARBA00023010"/>
    </source>
</evidence>
<dbReference type="PANTHER" id="PTHR30371">
    <property type="entry name" value="SEC-INDEPENDENT PROTEIN TRANSLOCASE PROTEIN TATC"/>
    <property type="match status" value="1"/>
</dbReference>
<dbReference type="InterPro" id="IPR002033">
    <property type="entry name" value="TatC"/>
</dbReference>
<dbReference type="PRINTS" id="PR01840">
    <property type="entry name" value="TATCFAMILY"/>
</dbReference>
<evidence type="ECO:0000256" key="4">
    <source>
        <dbReference type="ARBA" id="ARBA00022989"/>
    </source>
</evidence>
<comment type="subunit">
    <text evidence="7">The Tat system comprises two distinct complexes: a TatABC complex, containing multiple copies of TatA, TatB and TatC subunits, and a separate TatA complex, containing only TatA subunits. Substrates initially bind to the TatABC complex, which probably triggers association of the separate TatA complex to form the active translocon.</text>
</comment>
<keyword evidence="9" id="KW-1185">Reference proteome</keyword>
<feature type="transmembrane region" description="Helical" evidence="7">
    <location>
        <begin position="88"/>
        <end position="109"/>
    </location>
</feature>
<accession>A0A1I0WBY1</accession>
<evidence type="ECO:0000256" key="1">
    <source>
        <dbReference type="ARBA" id="ARBA00004141"/>
    </source>
</evidence>
<keyword evidence="7" id="KW-1003">Cell membrane</keyword>
<dbReference type="PANTHER" id="PTHR30371:SF0">
    <property type="entry name" value="SEC-INDEPENDENT PROTEIN TRANSLOCASE PROTEIN TATC, CHLOROPLASTIC-RELATED"/>
    <property type="match status" value="1"/>
</dbReference>
<dbReference type="GO" id="GO:0033281">
    <property type="term" value="C:TAT protein transport complex"/>
    <property type="evidence" value="ECO:0007669"/>
    <property type="project" value="UniProtKB-UniRule"/>
</dbReference>
<comment type="similarity">
    <text evidence="7">Belongs to the TatC family.</text>
</comment>
<dbReference type="HAMAP" id="MF_00902">
    <property type="entry name" value="TatC"/>
    <property type="match status" value="1"/>
</dbReference>
<feature type="transmembrane region" description="Helical" evidence="7">
    <location>
        <begin position="121"/>
        <end position="143"/>
    </location>
</feature>
<feature type="transmembrane region" description="Helical" evidence="7">
    <location>
        <begin position="205"/>
        <end position="221"/>
    </location>
</feature>
<keyword evidence="7" id="KW-0813">Transport</keyword>
<keyword evidence="3 7" id="KW-0653">Protein transport</keyword>
<proteinExistence type="inferred from homology"/>
<dbReference type="AlphaFoldDB" id="A0A1I0WBY1"/>
<comment type="function">
    <text evidence="7">Part of the twin-arginine translocation (Tat) system that transports large folded proteins containing a characteristic twin-arginine motif in their signal peptide across membranes. Together with TatB, TatC is part of a receptor directly interacting with Tat signal peptides.</text>
</comment>
<keyword evidence="5 7" id="KW-0811">Translocation</keyword>
<evidence type="ECO:0000256" key="7">
    <source>
        <dbReference type="HAMAP-Rule" id="MF_00902"/>
    </source>
</evidence>
<dbReference type="GO" id="GO:0065002">
    <property type="term" value="P:intracellular protein transmembrane transport"/>
    <property type="evidence" value="ECO:0007669"/>
    <property type="project" value="TreeGrafter"/>
</dbReference>
<name>A0A1I0WBY1_9CELL</name>